<proteinExistence type="predicted"/>
<dbReference type="InterPro" id="IPR042460">
    <property type="entry name" value="DCN1-like_PONY"/>
</dbReference>
<evidence type="ECO:0000313" key="5">
    <source>
        <dbReference type="Proteomes" id="UP000292702"/>
    </source>
</evidence>
<evidence type="ECO:0000256" key="1">
    <source>
        <dbReference type="RuleBase" id="RU410713"/>
    </source>
</evidence>
<keyword evidence="5" id="KW-1185">Reference proteome</keyword>
<dbReference type="STRING" id="92696.A0A4R0RPG2"/>
<dbReference type="Gene3D" id="1.10.238.10">
    <property type="entry name" value="EF-hand"/>
    <property type="match status" value="1"/>
</dbReference>
<dbReference type="InterPro" id="IPR014764">
    <property type="entry name" value="DCN-prot"/>
</dbReference>
<feature type="compositionally biased region" description="Basic residues" evidence="2">
    <location>
        <begin position="57"/>
        <end position="72"/>
    </location>
</feature>
<dbReference type="AlphaFoldDB" id="A0A4R0RPG2"/>
<dbReference type="GO" id="GO:0097602">
    <property type="term" value="F:cullin family protein binding"/>
    <property type="evidence" value="ECO:0007669"/>
    <property type="project" value="TreeGrafter"/>
</dbReference>
<comment type="function">
    <text evidence="1">Neddylation of cullins play an essential role in the regulation of SCF-type complexes activity.</text>
</comment>
<dbReference type="Pfam" id="PF03556">
    <property type="entry name" value="Cullin_binding"/>
    <property type="match status" value="1"/>
</dbReference>
<dbReference type="PROSITE" id="PS51229">
    <property type="entry name" value="DCUN1"/>
    <property type="match status" value="1"/>
</dbReference>
<feature type="compositionally biased region" description="Low complexity" evidence="2">
    <location>
        <begin position="98"/>
        <end position="111"/>
    </location>
</feature>
<name>A0A4R0RPG2_9APHY</name>
<feature type="compositionally biased region" description="Polar residues" evidence="2">
    <location>
        <begin position="20"/>
        <end position="29"/>
    </location>
</feature>
<reference evidence="4 5" key="1">
    <citation type="submission" date="2018-11" db="EMBL/GenBank/DDBJ databases">
        <title>Genome assembly of Steccherinum ochraceum LE-BIN_3174, the white-rot fungus of the Steccherinaceae family (The Residual Polyporoid clade, Polyporales, Basidiomycota).</title>
        <authorList>
            <person name="Fedorova T.V."/>
            <person name="Glazunova O.A."/>
            <person name="Landesman E.O."/>
            <person name="Moiseenko K.V."/>
            <person name="Psurtseva N.V."/>
            <person name="Savinova O.S."/>
            <person name="Shakhova N.V."/>
            <person name="Tyazhelova T.V."/>
            <person name="Vasina D.V."/>
        </authorList>
    </citation>
    <scope>NUCLEOTIDE SEQUENCE [LARGE SCALE GENOMIC DNA]</scope>
    <source>
        <strain evidence="4 5">LE-BIN_3174</strain>
    </source>
</reference>
<evidence type="ECO:0000259" key="3">
    <source>
        <dbReference type="PROSITE" id="PS51229"/>
    </source>
</evidence>
<dbReference type="InterPro" id="IPR005176">
    <property type="entry name" value="PONY_dom"/>
</dbReference>
<dbReference type="PANTHER" id="PTHR12281:SF12">
    <property type="entry name" value="DEFECTIVE IN CULLIN NEDDYLATION PROTEIN"/>
    <property type="match status" value="1"/>
</dbReference>
<gene>
    <name evidence="4" type="ORF">EIP91_002611</name>
</gene>
<dbReference type="GO" id="GO:0031624">
    <property type="term" value="F:ubiquitin conjugating enzyme binding"/>
    <property type="evidence" value="ECO:0007669"/>
    <property type="project" value="TreeGrafter"/>
</dbReference>
<dbReference type="Gene3D" id="1.10.238.200">
    <property type="entry name" value="Cullin, PONY binding domain"/>
    <property type="match status" value="1"/>
</dbReference>
<dbReference type="OrthoDB" id="27198at2759"/>
<sequence>MPPKRKRATDEGAPEVPKATRSTRSSTRNKAAAEKDVVESRSAGPSEPEIVPEPAPKKQRKAPAKQTSKKTAKATANAKTEVVNRDDAPPAGAQSGDTATSKSTKSAVKAKPPADLSKVEPYTPARATALFAEYADDDDEDVIGPEGFERLCNDANISLEGALPLLLAWQLGATEMAKLKKSEWEKGTGDLRISSLPALSTAVQDLENLLIIGKSPLKPVTQTSTKKNATPTEPYNRARYFQYAADTKKAYSEFYMFLFVLTKPPQSRNIDMETACAFWGVAVAPKYPIINDIISFVTEKGTYKAVTKDLWSMMLEFCQTISPNLENYEADGAWPTLLDDFVSSAKVGKADDAPTDIPADQ</sequence>
<dbReference type="Proteomes" id="UP000292702">
    <property type="component" value="Unassembled WGS sequence"/>
</dbReference>
<evidence type="ECO:0000313" key="4">
    <source>
        <dbReference type="EMBL" id="TCD70581.1"/>
    </source>
</evidence>
<protein>
    <recommendedName>
        <fullName evidence="1">Defective in cullin neddylation protein</fullName>
    </recommendedName>
</protein>
<dbReference type="GO" id="GO:0000151">
    <property type="term" value="C:ubiquitin ligase complex"/>
    <property type="evidence" value="ECO:0007669"/>
    <property type="project" value="TreeGrafter"/>
</dbReference>
<dbReference type="GO" id="GO:0045116">
    <property type="term" value="P:protein neddylation"/>
    <property type="evidence" value="ECO:0007669"/>
    <property type="project" value="TreeGrafter"/>
</dbReference>
<feature type="region of interest" description="Disordered" evidence="2">
    <location>
        <begin position="1"/>
        <end position="119"/>
    </location>
</feature>
<comment type="caution">
    <text evidence="4">The sequence shown here is derived from an EMBL/GenBank/DDBJ whole genome shotgun (WGS) entry which is preliminary data.</text>
</comment>
<evidence type="ECO:0000256" key="2">
    <source>
        <dbReference type="SAM" id="MobiDB-lite"/>
    </source>
</evidence>
<feature type="domain" description="DCUN1" evidence="3">
    <location>
        <begin position="122"/>
        <end position="346"/>
    </location>
</feature>
<accession>A0A4R0RPG2</accession>
<dbReference type="GO" id="GO:0032182">
    <property type="term" value="F:ubiquitin-like protein binding"/>
    <property type="evidence" value="ECO:0007669"/>
    <property type="project" value="TreeGrafter"/>
</dbReference>
<organism evidence="4 5">
    <name type="scientific">Steccherinum ochraceum</name>
    <dbReference type="NCBI Taxonomy" id="92696"/>
    <lineage>
        <taxon>Eukaryota</taxon>
        <taxon>Fungi</taxon>
        <taxon>Dikarya</taxon>
        <taxon>Basidiomycota</taxon>
        <taxon>Agaricomycotina</taxon>
        <taxon>Agaricomycetes</taxon>
        <taxon>Polyporales</taxon>
        <taxon>Steccherinaceae</taxon>
        <taxon>Steccherinum</taxon>
    </lineage>
</organism>
<dbReference type="PANTHER" id="PTHR12281">
    <property type="entry name" value="RP42 RELATED"/>
    <property type="match status" value="1"/>
</dbReference>
<dbReference type="EMBL" id="RWJN01000018">
    <property type="protein sequence ID" value="TCD70581.1"/>
    <property type="molecule type" value="Genomic_DNA"/>
</dbReference>